<dbReference type="Proteomes" id="UP000284361">
    <property type="component" value="Unassembled WGS sequence"/>
</dbReference>
<reference evidence="1 2" key="1">
    <citation type="submission" date="2018-08" db="EMBL/GenBank/DDBJ databases">
        <title>A genome reference for cultivated species of the human gut microbiota.</title>
        <authorList>
            <person name="Zou Y."/>
            <person name="Xue W."/>
            <person name="Luo G."/>
        </authorList>
    </citation>
    <scope>NUCLEOTIDE SEQUENCE [LARGE SCALE GENOMIC DNA]</scope>
    <source>
        <strain evidence="1 2">AM31-10</strain>
    </source>
</reference>
<protein>
    <submittedName>
        <fullName evidence="1">Uncharacterized protein</fullName>
    </submittedName>
</protein>
<organism evidence="1 2">
    <name type="scientific">Phocaeicola plebeius</name>
    <dbReference type="NCBI Taxonomy" id="310297"/>
    <lineage>
        <taxon>Bacteria</taxon>
        <taxon>Pseudomonadati</taxon>
        <taxon>Bacteroidota</taxon>
        <taxon>Bacteroidia</taxon>
        <taxon>Bacteroidales</taxon>
        <taxon>Bacteroidaceae</taxon>
        <taxon>Phocaeicola</taxon>
    </lineage>
</organism>
<comment type="caution">
    <text evidence="1">The sequence shown here is derived from an EMBL/GenBank/DDBJ whole genome shotgun (WGS) entry which is preliminary data.</text>
</comment>
<sequence length="96" mass="11359">MTLCKIHFFEDKNQQPSHFFEDTFVEILYFFEDNSLYTVLGSKSTPTKNLHPPIKYPTKIAIFAHNQVSKKNFIRGKQNRDFGYIESTKKLKKQPE</sequence>
<dbReference type="AlphaFoldDB" id="A0A414FTD1"/>
<evidence type="ECO:0000313" key="1">
    <source>
        <dbReference type="EMBL" id="RHD53979.1"/>
    </source>
</evidence>
<gene>
    <name evidence="1" type="ORF">DW789_09195</name>
</gene>
<name>A0A414FTD1_9BACT</name>
<proteinExistence type="predicted"/>
<evidence type="ECO:0000313" key="2">
    <source>
        <dbReference type="Proteomes" id="UP000284361"/>
    </source>
</evidence>
<dbReference type="EMBL" id="QSJG01000017">
    <property type="protein sequence ID" value="RHD53979.1"/>
    <property type="molecule type" value="Genomic_DNA"/>
</dbReference>
<accession>A0A414FTD1</accession>